<feature type="region of interest" description="Disordered" evidence="1">
    <location>
        <begin position="1"/>
        <end position="20"/>
    </location>
</feature>
<dbReference type="Gene3D" id="3.30.900.20">
    <property type="match status" value="1"/>
</dbReference>
<protein>
    <submittedName>
        <fullName evidence="2">Nonstructural protein</fullName>
    </submittedName>
</protein>
<comment type="caution">
    <text evidence="2">The sequence shown here is derived from an EMBL/GenBank/DDBJ whole genome shotgun (WGS) entry which is preliminary data.</text>
</comment>
<dbReference type="STRING" id="3476.A0A2P5C2Q0"/>
<sequence>MKLKAMPMEEKGQGSSEPGTNCAEIETTADSLDGSIIFHAINDVSGFVLYMHQQIPSVLQDMSFEFETLCAKYNELETEIAQIQGNASLRRKHASEMREVKHGIRRFQKLMRSISEFQTALKLMISEVPNIEGAILVLGASPIRPQHVYEFSFSNGKSASLGAPDFAKSRAAEALSKKAIRALISKGAGSGTYPGISKLFLLVKAPSSLNLPLHFLPKRDFRYSKKIVPFRVRFKCRTQVSKEMNAIDLEPHTCGLTESTPTELIWFQCRHVIKGLAFNTQTEE</sequence>
<organism evidence="2 3">
    <name type="scientific">Parasponia andersonii</name>
    <name type="common">Sponia andersonii</name>
    <dbReference type="NCBI Taxonomy" id="3476"/>
    <lineage>
        <taxon>Eukaryota</taxon>
        <taxon>Viridiplantae</taxon>
        <taxon>Streptophyta</taxon>
        <taxon>Embryophyta</taxon>
        <taxon>Tracheophyta</taxon>
        <taxon>Spermatophyta</taxon>
        <taxon>Magnoliopsida</taxon>
        <taxon>eudicotyledons</taxon>
        <taxon>Gunneridae</taxon>
        <taxon>Pentapetalae</taxon>
        <taxon>rosids</taxon>
        <taxon>fabids</taxon>
        <taxon>Rosales</taxon>
        <taxon>Cannabaceae</taxon>
        <taxon>Parasponia</taxon>
    </lineage>
</organism>
<name>A0A2P5C2Q0_PARAD</name>
<keyword evidence="3" id="KW-1185">Reference proteome</keyword>
<evidence type="ECO:0000313" key="3">
    <source>
        <dbReference type="Proteomes" id="UP000237105"/>
    </source>
</evidence>
<evidence type="ECO:0000313" key="2">
    <source>
        <dbReference type="EMBL" id="PON55295.1"/>
    </source>
</evidence>
<dbReference type="GO" id="GO:0005634">
    <property type="term" value="C:nucleus"/>
    <property type="evidence" value="ECO:0007669"/>
    <property type="project" value="InterPro"/>
</dbReference>
<gene>
    <name evidence="2" type="ORF">PanWU01x14_189840</name>
</gene>
<dbReference type="OrthoDB" id="768308at2759"/>
<dbReference type="AlphaFoldDB" id="A0A2P5C2Q0"/>
<dbReference type="EMBL" id="JXTB01000185">
    <property type="protein sequence ID" value="PON55295.1"/>
    <property type="molecule type" value="Genomic_DNA"/>
</dbReference>
<dbReference type="PANTHER" id="PTHR15681">
    <property type="entry name" value="MAD2L1-BINDING PROTEIN"/>
    <property type="match status" value="1"/>
</dbReference>
<proteinExistence type="predicted"/>
<dbReference type="Proteomes" id="UP000237105">
    <property type="component" value="Unassembled WGS sequence"/>
</dbReference>
<evidence type="ECO:0000256" key="1">
    <source>
        <dbReference type="SAM" id="MobiDB-lite"/>
    </source>
</evidence>
<dbReference type="GO" id="GO:0007096">
    <property type="term" value="P:regulation of exit from mitosis"/>
    <property type="evidence" value="ECO:0007669"/>
    <property type="project" value="InterPro"/>
</dbReference>
<dbReference type="InterPro" id="IPR009511">
    <property type="entry name" value="MAD1/Cdc20-bound-Mad2-bd"/>
</dbReference>
<dbReference type="InterPro" id="IPR053729">
    <property type="entry name" value="MAD2L1BP_domain_sf"/>
</dbReference>
<reference evidence="3" key="1">
    <citation type="submission" date="2016-06" db="EMBL/GenBank/DDBJ databases">
        <title>Parallel loss of symbiosis genes in relatives of nitrogen-fixing non-legume Parasponia.</title>
        <authorList>
            <person name="Van Velzen R."/>
            <person name="Holmer R."/>
            <person name="Bu F."/>
            <person name="Rutten L."/>
            <person name="Van Zeijl A."/>
            <person name="Liu W."/>
            <person name="Santuari L."/>
            <person name="Cao Q."/>
            <person name="Sharma T."/>
            <person name="Shen D."/>
            <person name="Roswanjaya Y."/>
            <person name="Wardhani T."/>
            <person name="Kalhor M.S."/>
            <person name="Jansen J."/>
            <person name="Van den Hoogen J."/>
            <person name="Gungor B."/>
            <person name="Hartog M."/>
            <person name="Hontelez J."/>
            <person name="Verver J."/>
            <person name="Yang W.-C."/>
            <person name="Schijlen E."/>
            <person name="Repin R."/>
            <person name="Schilthuizen M."/>
            <person name="Schranz E."/>
            <person name="Heidstra R."/>
            <person name="Miyata K."/>
            <person name="Fedorova E."/>
            <person name="Kohlen W."/>
            <person name="Bisseling T."/>
            <person name="Smit S."/>
            <person name="Geurts R."/>
        </authorList>
    </citation>
    <scope>NUCLEOTIDE SEQUENCE [LARGE SCALE GENOMIC DNA]</scope>
    <source>
        <strain evidence="3">cv. WU1-14</strain>
    </source>
</reference>
<dbReference type="PANTHER" id="PTHR15681:SF1">
    <property type="entry name" value="MAD2L1-BINDING PROTEIN"/>
    <property type="match status" value="1"/>
</dbReference>
<accession>A0A2P5C2Q0</accession>